<dbReference type="Pfam" id="PF03055">
    <property type="entry name" value="RPE65"/>
    <property type="match status" value="1"/>
</dbReference>
<organism evidence="6 7">
    <name type="scientific">Variovorax humicola</name>
    <dbReference type="NCBI Taxonomy" id="1769758"/>
    <lineage>
        <taxon>Bacteria</taxon>
        <taxon>Pseudomonadati</taxon>
        <taxon>Pseudomonadota</taxon>
        <taxon>Betaproteobacteria</taxon>
        <taxon>Burkholderiales</taxon>
        <taxon>Comamonadaceae</taxon>
        <taxon>Variovorax</taxon>
    </lineage>
</organism>
<evidence type="ECO:0000313" key="7">
    <source>
        <dbReference type="Proteomes" id="UP001363010"/>
    </source>
</evidence>
<reference evidence="6 7" key="1">
    <citation type="submission" date="2024-03" db="EMBL/GenBank/DDBJ databases">
        <title>Novel species of the genus Variovorax.</title>
        <authorList>
            <person name="Liu Q."/>
            <person name="Xin Y.-H."/>
        </authorList>
    </citation>
    <scope>NUCLEOTIDE SEQUENCE [LARGE SCALE GENOMIC DNA]</scope>
    <source>
        <strain evidence="6 7">KACC 18501</strain>
    </source>
</reference>
<dbReference type="EMBL" id="JBBKZV010000002">
    <property type="protein sequence ID" value="MEJ8821215.1"/>
    <property type="molecule type" value="Genomic_DNA"/>
</dbReference>
<evidence type="ECO:0000256" key="1">
    <source>
        <dbReference type="ARBA" id="ARBA00001954"/>
    </source>
</evidence>
<keyword evidence="4" id="KW-0560">Oxidoreductase</keyword>
<keyword evidence="5" id="KW-0408">Iron</keyword>
<sequence>MNMNATAEKIPSADSTGAPYVAGNFAPLKSEVTAFDLEVVGRVPEELTGRFLRIGPNPIDELDRVQLVRHHWFAGSGMAHGLRLRGGKAEWFRSRFVLDRDAARVLSRKPIHGPGEGTRDGNVNTNLMNVGGKLCAVVEAGSIPVELDYELTSVRRTDFNGTLEAGFTGHPKFDPITGEHHALAYEPFQPIRYISVDGDGRATTKARIDLPHIPLIHDMAFTQSFIVVPDFPVTFQPELSHTDFPWLWDDRRASRIGLLPRDGDAASIQWFEAPRCFAFHFANAYDDGDLTIIDLARHERMFLTDQNGPNEGAPVMVRWAIHRPSGRLTETMIDDRGIEFPRINGRYGGQAYRYIYTAHWGEDVAFGPAMKHDLKRETTEVHDYGPGQMTSEPVFVRKPGASAEDEGWVLSYVYDPKRDLSDVVILDAQDFAGEPVATIRLPVRVPFGFHGGWAPDKVTVIE</sequence>
<keyword evidence="3" id="KW-0479">Metal-binding</keyword>
<comment type="caution">
    <text evidence="6">The sequence shown here is derived from an EMBL/GenBank/DDBJ whole genome shotgun (WGS) entry which is preliminary data.</text>
</comment>
<evidence type="ECO:0000256" key="5">
    <source>
        <dbReference type="ARBA" id="ARBA00023004"/>
    </source>
</evidence>
<evidence type="ECO:0000256" key="4">
    <source>
        <dbReference type="ARBA" id="ARBA00023002"/>
    </source>
</evidence>
<evidence type="ECO:0000256" key="3">
    <source>
        <dbReference type="ARBA" id="ARBA00022723"/>
    </source>
</evidence>
<name>A0ABU8VTU0_9BURK</name>
<comment type="cofactor">
    <cofactor evidence="1">
        <name>Fe(2+)</name>
        <dbReference type="ChEBI" id="CHEBI:29033"/>
    </cofactor>
</comment>
<accession>A0ABU8VTU0</accession>
<dbReference type="InterPro" id="IPR004294">
    <property type="entry name" value="Carotenoid_Oase"/>
</dbReference>
<dbReference type="RefSeq" id="WP_340362274.1">
    <property type="nucleotide sequence ID" value="NZ_JBBKZV010000002.1"/>
</dbReference>
<dbReference type="PANTHER" id="PTHR10543:SF89">
    <property type="entry name" value="CAROTENOID 9,10(9',10')-CLEAVAGE DIOXYGENASE 1"/>
    <property type="match status" value="1"/>
</dbReference>
<evidence type="ECO:0000313" key="6">
    <source>
        <dbReference type="EMBL" id="MEJ8821215.1"/>
    </source>
</evidence>
<dbReference type="Proteomes" id="UP001363010">
    <property type="component" value="Unassembled WGS sequence"/>
</dbReference>
<keyword evidence="7" id="KW-1185">Reference proteome</keyword>
<proteinExistence type="inferred from homology"/>
<gene>
    <name evidence="6" type="ORF">WKW80_04070</name>
</gene>
<protein>
    <submittedName>
        <fullName evidence="6">Carotenoid oxygenase family protein</fullName>
    </submittedName>
</protein>
<dbReference type="PANTHER" id="PTHR10543">
    <property type="entry name" value="BETA-CAROTENE DIOXYGENASE"/>
    <property type="match status" value="1"/>
</dbReference>
<comment type="similarity">
    <text evidence="2">Belongs to the carotenoid oxygenase family.</text>
</comment>
<evidence type="ECO:0000256" key="2">
    <source>
        <dbReference type="ARBA" id="ARBA00006787"/>
    </source>
</evidence>